<name>A0A1U7X8B7_NICSY</name>
<organism evidence="2 3">
    <name type="scientific">Nicotiana sylvestris</name>
    <name type="common">Wood tobacco</name>
    <name type="synonym">South American tobacco</name>
    <dbReference type="NCBI Taxonomy" id="4096"/>
    <lineage>
        <taxon>Eukaryota</taxon>
        <taxon>Viridiplantae</taxon>
        <taxon>Streptophyta</taxon>
        <taxon>Embryophyta</taxon>
        <taxon>Tracheophyta</taxon>
        <taxon>Spermatophyta</taxon>
        <taxon>Magnoliopsida</taxon>
        <taxon>eudicotyledons</taxon>
        <taxon>Gunneridae</taxon>
        <taxon>Pentapetalae</taxon>
        <taxon>asterids</taxon>
        <taxon>lamiids</taxon>
        <taxon>Solanales</taxon>
        <taxon>Solanaceae</taxon>
        <taxon>Nicotianoideae</taxon>
        <taxon>Nicotianeae</taxon>
        <taxon>Nicotiana</taxon>
    </lineage>
</organism>
<evidence type="ECO:0000313" key="2">
    <source>
        <dbReference type="Proteomes" id="UP000189701"/>
    </source>
</evidence>
<protein>
    <submittedName>
        <fullName evidence="3">7-deoxyloganetic acid glucosyltransferase-like</fullName>
    </submittedName>
</protein>
<dbReference type="RefSeq" id="XP_009787098.1">
    <property type="nucleotide sequence ID" value="XM_009788796.1"/>
</dbReference>
<dbReference type="SUPFAM" id="SSF53756">
    <property type="entry name" value="UDP-Glycosyltransferase/glycogen phosphorylase"/>
    <property type="match status" value="1"/>
</dbReference>
<dbReference type="eggNOG" id="KOG1192">
    <property type="taxonomic scope" value="Eukaryota"/>
</dbReference>
<evidence type="ECO:0000313" key="3">
    <source>
        <dbReference type="RefSeq" id="XP_009787098.1"/>
    </source>
</evidence>
<dbReference type="Gene3D" id="3.40.50.2000">
    <property type="entry name" value="Glycogen Phosphorylase B"/>
    <property type="match status" value="2"/>
</dbReference>
<dbReference type="AlphaFoldDB" id="A0A1U7X8B7"/>
<gene>
    <name evidence="3" type="primary">LOC104235117</name>
</gene>
<dbReference type="PANTHER" id="PTHR11926:SF1427">
    <property type="entry name" value="GLYCOSYLTRANSFERASE"/>
    <property type="match status" value="1"/>
</dbReference>
<reference evidence="2" key="1">
    <citation type="journal article" date="2013" name="Genome Biol.">
        <title>Reference genomes and transcriptomes of Nicotiana sylvestris and Nicotiana tomentosiformis.</title>
        <authorList>
            <person name="Sierro N."/>
            <person name="Battey J.N."/>
            <person name="Ouadi S."/>
            <person name="Bovet L."/>
            <person name="Goepfert S."/>
            <person name="Bakaher N."/>
            <person name="Peitsch M.C."/>
            <person name="Ivanov N.V."/>
        </authorList>
    </citation>
    <scope>NUCLEOTIDE SEQUENCE [LARGE SCALE GENOMIC DNA]</scope>
</reference>
<keyword evidence="2" id="KW-1185">Reference proteome</keyword>
<dbReference type="GO" id="GO:0080043">
    <property type="term" value="F:quercetin 3-O-glucosyltransferase activity"/>
    <property type="evidence" value="ECO:0007669"/>
    <property type="project" value="TreeGrafter"/>
</dbReference>
<accession>A0A1U7X8B7</accession>
<dbReference type="GeneID" id="104235117"/>
<dbReference type="PANTHER" id="PTHR11926">
    <property type="entry name" value="GLUCOSYL/GLUCURONOSYL TRANSFERASES"/>
    <property type="match status" value="1"/>
</dbReference>
<dbReference type="KEGG" id="nsy:104235117"/>
<sequence>MCLPKLIESGELPFKDNDLDASVTHIPAMEGLLRRRDLPPFCHMDYKAHPDFLAALKQVQRIPQSHGLILNTFENLDRPFLSCIHSYSPKTYAIGPLHLHLKAKLASKNTPSSNNLWEEDHSSIKWLDAQPMGSVHYVTFGSVVVVSKEEVLEFQHGLLNSKVKFLWVMRPNILKEGEIDVQFMKELAEGCNGNGYIVSWAPQKMAPSPDQGGAFLLSASVNGGFVGN</sequence>
<comment type="similarity">
    <text evidence="1">Belongs to the UDP-glycosyltransferase family.</text>
</comment>
<dbReference type="STRING" id="4096.A0A1U7X8B7"/>
<dbReference type="GO" id="GO:0080044">
    <property type="term" value="F:quercetin 7-O-glucosyltransferase activity"/>
    <property type="evidence" value="ECO:0007669"/>
    <property type="project" value="TreeGrafter"/>
</dbReference>
<reference evidence="3" key="2">
    <citation type="submission" date="2025-08" db="UniProtKB">
        <authorList>
            <consortium name="RefSeq"/>
        </authorList>
    </citation>
    <scope>IDENTIFICATION</scope>
    <source>
        <tissue evidence="3">Leaf</tissue>
    </source>
</reference>
<proteinExistence type="inferred from homology"/>
<dbReference type="Proteomes" id="UP000189701">
    <property type="component" value="Unplaced"/>
</dbReference>
<evidence type="ECO:0000256" key="1">
    <source>
        <dbReference type="ARBA" id="ARBA00009995"/>
    </source>
</evidence>